<dbReference type="Pfam" id="PF03107">
    <property type="entry name" value="C1_2"/>
    <property type="match status" value="1"/>
</dbReference>
<evidence type="ECO:0000256" key="1">
    <source>
        <dbReference type="ARBA" id="ARBA00022723"/>
    </source>
</evidence>
<evidence type="ECO:0000259" key="4">
    <source>
        <dbReference type="PROSITE" id="PS50081"/>
    </source>
</evidence>
<proteinExistence type="predicted"/>
<dbReference type="PANTHER" id="PTHR32410:SF216">
    <property type="entry name" value="PHORBOL-ESTER_DAG-TYPE DOMAIN-CONTAINING PROTEIN"/>
    <property type="match status" value="1"/>
</dbReference>
<dbReference type="SUPFAM" id="SSF57889">
    <property type="entry name" value="Cysteine-rich domain"/>
    <property type="match status" value="4"/>
</dbReference>
<dbReference type="GO" id="GO:0046872">
    <property type="term" value="F:metal ion binding"/>
    <property type="evidence" value="ECO:0007669"/>
    <property type="project" value="UniProtKB-KW"/>
</dbReference>
<dbReference type="InterPro" id="IPR053192">
    <property type="entry name" value="Vacuole_Formation_Reg"/>
</dbReference>
<dbReference type="AlphaFoldDB" id="A0A6A1WS35"/>
<sequence length="385" mass="45092">MARRELFVPGARSQYWVLATNAVNVTSFFINPALNCPWRFNTPCMMHPNHTLTLRTSSVRRYCDASLKNCTNCFFYNCNSCWYDLDIKCASERWRIDTDNSHQHQHQHVFTHFFKQIQFTCEACGEECKDIDSLYSLCSICQFLVHTKCANFPSTIKIAAHNHTLAHTYSLRQVKELPANDVFCRLCYKKINPSYAAYYCQECDYVAHAICTYDYYAFVEPLREGKEAESGLEEINLKGDEEAAGEIKHFSHQHNLVLNCEELRMRSCVKDHKYDKHPLKLTYAVEDDSEEYFCVLCEKERIPKHCFYNRAKCDFDAHTQCVRGRFPYIKWGSTYMYDFHEHPLTYVRKAKYSPPCKSCDVLSEDCFFECDQCKATNWSGHICNS</sequence>
<dbReference type="InterPro" id="IPR046349">
    <property type="entry name" value="C1-like_sf"/>
</dbReference>
<dbReference type="OrthoDB" id="1024566at2759"/>
<dbReference type="PROSITE" id="PS50081">
    <property type="entry name" value="ZF_DAG_PE_2"/>
    <property type="match status" value="1"/>
</dbReference>
<keyword evidence="3" id="KW-0862">Zinc</keyword>
<evidence type="ECO:0000313" key="5">
    <source>
        <dbReference type="EMBL" id="KAB1227476.1"/>
    </source>
</evidence>
<keyword evidence="1" id="KW-0479">Metal-binding</keyword>
<name>A0A6A1WS35_9ROSI</name>
<gene>
    <name evidence="5" type="ORF">CJ030_MR1G028872</name>
</gene>
<dbReference type="Proteomes" id="UP000516437">
    <property type="component" value="Chromosome 1"/>
</dbReference>
<dbReference type="SMART" id="SM00109">
    <property type="entry name" value="C1"/>
    <property type="match status" value="2"/>
</dbReference>
<feature type="domain" description="Phorbol-ester/DAG-type" evidence="4">
    <location>
        <begin position="166"/>
        <end position="219"/>
    </location>
</feature>
<comment type="caution">
    <text evidence="5">The sequence shown here is derived from an EMBL/GenBank/DDBJ whole genome shotgun (WGS) entry which is preliminary data.</text>
</comment>
<accession>A0A6A1WS35</accession>
<dbReference type="EMBL" id="RXIC02000019">
    <property type="protein sequence ID" value="KAB1227476.1"/>
    <property type="molecule type" value="Genomic_DNA"/>
</dbReference>
<evidence type="ECO:0000256" key="2">
    <source>
        <dbReference type="ARBA" id="ARBA00022737"/>
    </source>
</evidence>
<dbReference type="InterPro" id="IPR004146">
    <property type="entry name" value="DC1"/>
</dbReference>
<evidence type="ECO:0000256" key="3">
    <source>
        <dbReference type="ARBA" id="ARBA00022833"/>
    </source>
</evidence>
<organism evidence="5 6">
    <name type="scientific">Morella rubra</name>
    <name type="common">Chinese bayberry</name>
    <dbReference type="NCBI Taxonomy" id="262757"/>
    <lineage>
        <taxon>Eukaryota</taxon>
        <taxon>Viridiplantae</taxon>
        <taxon>Streptophyta</taxon>
        <taxon>Embryophyta</taxon>
        <taxon>Tracheophyta</taxon>
        <taxon>Spermatophyta</taxon>
        <taxon>Magnoliopsida</taxon>
        <taxon>eudicotyledons</taxon>
        <taxon>Gunneridae</taxon>
        <taxon>Pentapetalae</taxon>
        <taxon>rosids</taxon>
        <taxon>fabids</taxon>
        <taxon>Fagales</taxon>
        <taxon>Myricaceae</taxon>
        <taxon>Morella</taxon>
    </lineage>
</organism>
<dbReference type="InterPro" id="IPR002219">
    <property type="entry name" value="PKC_DAG/PE"/>
</dbReference>
<keyword evidence="2" id="KW-0677">Repeat</keyword>
<keyword evidence="6" id="KW-1185">Reference proteome</keyword>
<evidence type="ECO:0000313" key="6">
    <source>
        <dbReference type="Proteomes" id="UP000516437"/>
    </source>
</evidence>
<reference evidence="5 6" key="1">
    <citation type="journal article" date="2019" name="Plant Biotechnol. J.">
        <title>The red bayberry genome and genetic basis of sex determination.</title>
        <authorList>
            <person name="Jia H.M."/>
            <person name="Jia H.J."/>
            <person name="Cai Q.L."/>
            <person name="Wang Y."/>
            <person name="Zhao H.B."/>
            <person name="Yang W.F."/>
            <person name="Wang G.Y."/>
            <person name="Li Y.H."/>
            <person name="Zhan D.L."/>
            <person name="Shen Y.T."/>
            <person name="Niu Q.F."/>
            <person name="Chang L."/>
            <person name="Qiu J."/>
            <person name="Zhao L."/>
            <person name="Xie H.B."/>
            <person name="Fu W.Y."/>
            <person name="Jin J."/>
            <person name="Li X.W."/>
            <person name="Jiao Y."/>
            <person name="Zhou C.C."/>
            <person name="Tu T."/>
            <person name="Chai C.Y."/>
            <person name="Gao J.L."/>
            <person name="Fan L.J."/>
            <person name="van de Weg E."/>
            <person name="Wang J.Y."/>
            <person name="Gao Z.S."/>
        </authorList>
    </citation>
    <scope>NUCLEOTIDE SEQUENCE [LARGE SCALE GENOMIC DNA]</scope>
    <source>
        <tissue evidence="5">Leaves</tissue>
    </source>
</reference>
<dbReference type="PANTHER" id="PTHR32410">
    <property type="entry name" value="CYSTEINE/HISTIDINE-RICH C1 DOMAIN FAMILY PROTEIN"/>
    <property type="match status" value="1"/>
</dbReference>
<protein>
    <recommendedName>
        <fullName evidence="4">Phorbol-ester/DAG-type domain-containing protein</fullName>
    </recommendedName>
</protein>